<feature type="transmembrane region" description="Helical" evidence="6">
    <location>
        <begin position="340"/>
        <end position="360"/>
    </location>
</feature>
<dbReference type="GO" id="GO:0012505">
    <property type="term" value="C:endomembrane system"/>
    <property type="evidence" value="ECO:0007669"/>
    <property type="project" value="UniProtKB-SubCell"/>
</dbReference>
<dbReference type="GO" id="GO:0015174">
    <property type="term" value="F:basic amino acid transmembrane transporter activity"/>
    <property type="evidence" value="ECO:0007669"/>
    <property type="project" value="TreeGrafter"/>
</dbReference>
<feature type="transmembrane region" description="Helical" evidence="6">
    <location>
        <begin position="203"/>
        <end position="224"/>
    </location>
</feature>
<dbReference type="PROSITE" id="PS50850">
    <property type="entry name" value="MFS"/>
    <property type="match status" value="1"/>
</dbReference>
<evidence type="ECO:0000256" key="4">
    <source>
        <dbReference type="ARBA" id="ARBA00022989"/>
    </source>
</evidence>
<dbReference type="GO" id="GO:0000329">
    <property type="term" value="C:fungal-type vacuole membrane"/>
    <property type="evidence" value="ECO:0007669"/>
    <property type="project" value="TreeGrafter"/>
</dbReference>
<keyword evidence="2" id="KW-0813">Transport</keyword>
<feature type="transmembrane region" description="Helical" evidence="6">
    <location>
        <begin position="403"/>
        <end position="426"/>
    </location>
</feature>
<accession>A0A8H7VN84</accession>
<evidence type="ECO:0000259" key="7">
    <source>
        <dbReference type="PROSITE" id="PS50850"/>
    </source>
</evidence>
<feature type="transmembrane region" description="Helical" evidence="6">
    <location>
        <begin position="268"/>
        <end position="290"/>
    </location>
</feature>
<comment type="caution">
    <text evidence="8">The sequence shown here is derived from an EMBL/GenBank/DDBJ whole genome shotgun (WGS) entry which is preliminary data.</text>
</comment>
<evidence type="ECO:0000313" key="9">
    <source>
        <dbReference type="Proteomes" id="UP000646827"/>
    </source>
</evidence>
<dbReference type="InterPro" id="IPR020846">
    <property type="entry name" value="MFS_dom"/>
</dbReference>
<keyword evidence="4 6" id="KW-1133">Transmembrane helix</keyword>
<dbReference type="Pfam" id="PF07690">
    <property type="entry name" value="MFS_1"/>
    <property type="match status" value="1"/>
</dbReference>
<feature type="transmembrane region" description="Helical" evidence="6">
    <location>
        <begin position="366"/>
        <end position="391"/>
    </location>
</feature>
<sequence>KYNYLRSLCIGACLPSLDVSIIFTIMNEIGTEFHRAHLATWLHTSYAMSCLATLPLAGKLSDVFGRKYIMLLLVALFFVGSVGCGVSTSMNQIIFSRVLAGFGGGGLQLMSNVVIQDLIPPHKRGQYQSYVSSVQTLGIALGSPAGGFITDTLDWRYCFKLNIIPLIAIGYFYIFHFTNYNVMEDKNDKNQYGYGLWKKLKTIDFLGAFILALANLSFATTVLLGGNTREWNDPLIISAIITTISSFIIFGFYQVFWASYPLISRTCIVNRNVICSSLAYFFICMSNGSVDFTIPQFFMGVLGFSTSQSGMWTMMNALAVPIGCYCAGQYIRYNQGCFRKWLLASATSYTGSILIMSYWMVSKIPFILGITCMALLGFGFGSSLVSLLVSVTTDVPSTDVASAMSIMMLFRSMGLLYGTAISSSIIQNSLKTLLEAKINGPSAEQLINFIRTSIRQVHTLPPHLQQLVADVLGQSLQKAYIFMAVSCLIALIPIVYLKDLEFKKYFKDDTLMNNDDEIVVTTPSHANITNTIQQNTLSS</sequence>
<dbReference type="PANTHER" id="PTHR23501">
    <property type="entry name" value="MAJOR FACILITATOR SUPERFAMILY"/>
    <property type="match status" value="1"/>
</dbReference>
<dbReference type="Gene3D" id="1.20.1720.10">
    <property type="entry name" value="Multidrug resistance protein D"/>
    <property type="match status" value="1"/>
</dbReference>
<reference evidence="8 9" key="1">
    <citation type="submission" date="2020-12" db="EMBL/GenBank/DDBJ databases">
        <title>Metabolic potential, ecology and presence of endohyphal bacteria is reflected in genomic diversity of Mucoromycotina.</title>
        <authorList>
            <person name="Muszewska A."/>
            <person name="Okrasinska A."/>
            <person name="Steczkiewicz K."/>
            <person name="Drgas O."/>
            <person name="Orlowska M."/>
            <person name="Perlinska-Lenart U."/>
            <person name="Aleksandrzak-Piekarczyk T."/>
            <person name="Szatraj K."/>
            <person name="Zielenkiewicz U."/>
            <person name="Pilsyk S."/>
            <person name="Malc E."/>
            <person name="Mieczkowski P."/>
            <person name="Kruszewska J.S."/>
            <person name="Biernat P."/>
            <person name="Pawlowska J."/>
        </authorList>
    </citation>
    <scope>NUCLEOTIDE SEQUENCE [LARGE SCALE GENOMIC DNA]</scope>
    <source>
        <strain evidence="8 9">CBS 142.35</strain>
    </source>
</reference>
<dbReference type="AlphaFoldDB" id="A0A8H7VN84"/>
<evidence type="ECO:0000256" key="5">
    <source>
        <dbReference type="ARBA" id="ARBA00023136"/>
    </source>
</evidence>
<dbReference type="InterPro" id="IPR011701">
    <property type="entry name" value="MFS"/>
</dbReference>
<feature type="transmembrane region" description="Helical" evidence="6">
    <location>
        <begin position="7"/>
        <end position="26"/>
    </location>
</feature>
<feature type="transmembrane region" description="Helical" evidence="6">
    <location>
        <begin position="94"/>
        <end position="115"/>
    </location>
</feature>
<organism evidence="8 9">
    <name type="scientific">Circinella minor</name>
    <dbReference type="NCBI Taxonomy" id="1195481"/>
    <lineage>
        <taxon>Eukaryota</taxon>
        <taxon>Fungi</taxon>
        <taxon>Fungi incertae sedis</taxon>
        <taxon>Mucoromycota</taxon>
        <taxon>Mucoromycotina</taxon>
        <taxon>Mucoromycetes</taxon>
        <taxon>Mucorales</taxon>
        <taxon>Lichtheimiaceae</taxon>
        <taxon>Circinella</taxon>
    </lineage>
</organism>
<protein>
    <recommendedName>
        <fullName evidence="7">Major facilitator superfamily (MFS) profile domain-containing protein</fullName>
    </recommendedName>
</protein>
<dbReference type="Proteomes" id="UP000646827">
    <property type="component" value="Unassembled WGS sequence"/>
</dbReference>
<dbReference type="InterPro" id="IPR036259">
    <property type="entry name" value="MFS_trans_sf"/>
</dbReference>
<evidence type="ECO:0000256" key="2">
    <source>
        <dbReference type="ARBA" id="ARBA00022448"/>
    </source>
</evidence>
<keyword evidence="5 6" id="KW-0472">Membrane</keyword>
<keyword evidence="3 6" id="KW-0812">Transmembrane</keyword>
<feature type="transmembrane region" description="Helical" evidence="6">
    <location>
        <begin position="69"/>
        <end position="88"/>
    </location>
</feature>
<feature type="transmembrane region" description="Helical" evidence="6">
    <location>
        <begin position="236"/>
        <end position="256"/>
    </location>
</feature>
<dbReference type="EMBL" id="JAEPRB010000077">
    <property type="protein sequence ID" value="KAG2222668.1"/>
    <property type="molecule type" value="Genomic_DNA"/>
</dbReference>
<dbReference type="SUPFAM" id="SSF103473">
    <property type="entry name" value="MFS general substrate transporter"/>
    <property type="match status" value="1"/>
</dbReference>
<feature type="non-terminal residue" evidence="8">
    <location>
        <position position="1"/>
    </location>
</feature>
<evidence type="ECO:0000313" key="8">
    <source>
        <dbReference type="EMBL" id="KAG2222668.1"/>
    </source>
</evidence>
<feature type="transmembrane region" description="Helical" evidence="6">
    <location>
        <begin position="479"/>
        <end position="497"/>
    </location>
</feature>
<dbReference type="GO" id="GO:0005886">
    <property type="term" value="C:plasma membrane"/>
    <property type="evidence" value="ECO:0007669"/>
    <property type="project" value="TreeGrafter"/>
</dbReference>
<feature type="transmembrane region" description="Helical" evidence="6">
    <location>
        <begin position="161"/>
        <end position="182"/>
    </location>
</feature>
<name>A0A8H7VN84_9FUNG</name>
<dbReference type="OrthoDB" id="3437016at2759"/>
<dbReference type="Gene3D" id="1.20.1250.20">
    <property type="entry name" value="MFS general substrate transporter like domains"/>
    <property type="match status" value="1"/>
</dbReference>
<feature type="transmembrane region" description="Helical" evidence="6">
    <location>
        <begin position="310"/>
        <end position="328"/>
    </location>
</feature>
<keyword evidence="9" id="KW-1185">Reference proteome</keyword>
<evidence type="ECO:0000256" key="1">
    <source>
        <dbReference type="ARBA" id="ARBA00004127"/>
    </source>
</evidence>
<proteinExistence type="predicted"/>
<gene>
    <name evidence="8" type="ORF">INT45_013482</name>
</gene>
<evidence type="ECO:0000256" key="6">
    <source>
        <dbReference type="SAM" id="Phobius"/>
    </source>
</evidence>
<dbReference type="PANTHER" id="PTHR23501:SF191">
    <property type="entry name" value="VACUOLAR BASIC AMINO ACID TRANSPORTER 4"/>
    <property type="match status" value="1"/>
</dbReference>
<feature type="domain" description="Major facilitator superfamily (MFS) profile" evidence="7">
    <location>
        <begin position="4"/>
        <end position="502"/>
    </location>
</feature>
<evidence type="ECO:0000256" key="3">
    <source>
        <dbReference type="ARBA" id="ARBA00022692"/>
    </source>
</evidence>
<comment type="subcellular location">
    <subcellularLocation>
        <location evidence="1">Endomembrane system</location>
        <topology evidence="1">Multi-pass membrane protein</topology>
    </subcellularLocation>
</comment>